<dbReference type="EMBL" id="CAJZBQ010000047">
    <property type="protein sequence ID" value="CAG9329401.1"/>
    <property type="molecule type" value="Genomic_DNA"/>
</dbReference>
<gene>
    <name evidence="1" type="ORF">BSTOLATCC_MIC48221</name>
</gene>
<comment type="caution">
    <text evidence="1">The sequence shown here is derived from an EMBL/GenBank/DDBJ whole genome shotgun (WGS) entry which is preliminary data.</text>
</comment>
<evidence type="ECO:0000313" key="1">
    <source>
        <dbReference type="EMBL" id="CAG9329401.1"/>
    </source>
</evidence>
<name>A0AAU9JNJ3_9CILI</name>
<organism evidence="1 2">
    <name type="scientific">Blepharisma stoltei</name>
    <dbReference type="NCBI Taxonomy" id="1481888"/>
    <lineage>
        <taxon>Eukaryota</taxon>
        <taxon>Sar</taxon>
        <taxon>Alveolata</taxon>
        <taxon>Ciliophora</taxon>
        <taxon>Postciliodesmatophora</taxon>
        <taxon>Heterotrichea</taxon>
        <taxon>Heterotrichida</taxon>
        <taxon>Blepharismidae</taxon>
        <taxon>Blepharisma</taxon>
    </lineage>
</organism>
<evidence type="ECO:0000313" key="2">
    <source>
        <dbReference type="Proteomes" id="UP001162131"/>
    </source>
</evidence>
<keyword evidence="2" id="KW-1185">Reference proteome</keyword>
<sequence length="262" mass="30100">MAVSRLPYLISRFLEIKHLNSDPGVYPYEDVNNPLIGETLMNDDPCTLVFNASLNGQYISDGFYQVEILINSRLSLPNPSQIKILHWTMALQNQSKIILTILKATVNSESCTKERIEPIPIEDNPMINSLIWKIKYLNLVDNYPQSQYGATSFSENSAFDVDNLYENPRRLTILNEKEEKMPLKEIENNNFGLPNEDACSHINKIMEYDSLLAGSFSKEDLIISKEEEFQLALNAIAENEKPNIPIFPPWAILYLKYKFRAF</sequence>
<reference evidence="1" key="1">
    <citation type="submission" date="2021-09" db="EMBL/GenBank/DDBJ databases">
        <authorList>
            <consortium name="AG Swart"/>
            <person name="Singh M."/>
            <person name="Singh A."/>
            <person name="Seah K."/>
            <person name="Emmerich C."/>
        </authorList>
    </citation>
    <scope>NUCLEOTIDE SEQUENCE</scope>
    <source>
        <strain evidence="1">ATCC30299</strain>
    </source>
</reference>
<accession>A0AAU9JNJ3</accession>
<dbReference type="Proteomes" id="UP001162131">
    <property type="component" value="Unassembled WGS sequence"/>
</dbReference>
<dbReference type="AlphaFoldDB" id="A0AAU9JNJ3"/>
<proteinExistence type="predicted"/>
<protein>
    <submittedName>
        <fullName evidence="1">Uncharacterized protein</fullName>
    </submittedName>
</protein>